<keyword evidence="3" id="KW-1185">Reference proteome</keyword>
<dbReference type="KEGG" id="pfj:MYCFIDRAFT_83568"/>
<evidence type="ECO:0000313" key="3">
    <source>
        <dbReference type="Proteomes" id="UP000016932"/>
    </source>
</evidence>
<proteinExistence type="predicted"/>
<evidence type="ECO:0000313" key="2">
    <source>
        <dbReference type="EMBL" id="EME82182.1"/>
    </source>
</evidence>
<feature type="region of interest" description="Disordered" evidence="1">
    <location>
        <begin position="1"/>
        <end position="22"/>
    </location>
</feature>
<feature type="compositionally biased region" description="Basic and acidic residues" evidence="1">
    <location>
        <begin position="13"/>
        <end position="22"/>
    </location>
</feature>
<dbReference type="HOGENOM" id="CLU_2292914_0_0_1"/>
<name>M3AXJ1_PSEFD</name>
<sequence>MACPMPSSKPRNPKVEGEAHGLKTMRVLKDPSEIETLLAAVTQAAAAVSSTPAREMSLASAKQEQKVGRGSQQIALSRSVQVLACNEKGKGGSQTGGQRCW</sequence>
<evidence type="ECO:0000256" key="1">
    <source>
        <dbReference type="SAM" id="MobiDB-lite"/>
    </source>
</evidence>
<accession>M3AXJ1</accession>
<dbReference type="Proteomes" id="UP000016932">
    <property type="component" value="Unassembled WGS sequence"/>
</dbReference>
<gene>
    <name evidence="2" type="ORF">MYCFIDRAFT_83568</name>
</gene>
<dbReference type="GeneID" id="19342073"/>
<dbReference type="AlphaFoldDB" id="M3AXJ1"/>
<organism evidence="2 3">
    <name type="scientific">Pseudocercospora fijiensis (strain CIRAD86)</name>
    <name type="common">Black leaf streak disease fungus</name>
    <name type="synonym">Mycosphaerella fijiensis</name>
    <dbReference type="NCBI Taxonomy" id="383855"/>
    <lineage>
        <taxon>Eukaryota</taxon>
        <taxon>Fungi</taxon>
        <taxon>Dikarya</taxon>
        <taxon>Ascomycota</taxon>
        <taxon>Pezizomycotina</taxon>
        <taxon>Dothideomycetes</taxon>
        <taxon>Dothideomycetidae</taxon>
        <taxon>Mycosphaerellales</taxon>
        <taxon>Mycosphaerellaceae</taxon>
        <taxon>Pseudocercospora</taxon>
    </lineage>
</organism>
<dbReference type="RefSeq" id="XP_007927601.1">
    <property type="nucleotide sequence ID" value="XM_007929410.1"/>
</dbReference>
<dbReference type="EMBL" id="KB446559">
    <property type="protein sequence ID" value="EME82182.1"/>
    <property type="molecule type" value="Genomic_DNA"/>
</dbReference>
<dbReference type="VEuPathDB" id="FungiDB:MYCFIDRAFT_83568"/>
<protein>
    <submittedName>
        <fullName evidence="2">Uncharacterized protein</fullName>
    </submittedName>
</protein>
<reference evidence="2 3" key="1">
    <citation type="journal article" date="2012" name="PLoS Pathog.">
        <title>Diverse lifestyles and strategies of plant pathogenesis encoded in the genomes of eighteen Dothideomycetes fungi.</title>
        <authorList>
            <person name="Ohm R.A."/>
            <person name="Feau N."/>
            <person name="Henrissat B."/>
            <person name="Schoch C.L."/>
            <person name="Horwitz B.A."/>
            <person name="Barry K.W."/>
            <person name="Condon B.J."/>
            <person name="Copeland A.C."/>
            <person name="Dhillon B."/>
            <person name="Glaser F."/>
            <person name="Hesse C.N."/>
            <person name="Kosti I."/>
            <person name="LaButti K."/>
            <person name="Lindquist E.A."/>
            <person name="Lucas S."/>
            <person name="Salamov A.A."/>
            <person name="Bradshaw R.E."/>
            <person name="Ciuffetti L."/>
            <person name="Hamelin R.C."/>
            <person name="Kema G.H.J."/>
            <person name="Lawrence C."/>
            <person name="Scott J.A."/>
            <person name="Spatafora J.W."/>
            <person name="Turgeon B.G."/>
            <person name="de Wit P.J.G.M."/>
            <person name="Zhong S."/>
            <person name="Goodwin S.B."/>
            <person name="Grigoriev I.V."/>
        </authorList>
    </citation>
    <scope>NUCLEOTIDE SEQUENCE [LARGE SCALE GENOMIC DNA]</scope>
    <source>
        <strain evidence="2 3">CIRAD86</strain>
    </source>
</reference>